<dbReference type="EMBL" id="AP018873">
    <property type="protein sequence ID" value="BBF89848.1"/>
    <property type="molecule type" value="Genomic_DNA"/>
</dbReference>
<proteinExistence type="predicted"/>
<sequence length="195" mass="21844">MARHHHTPHRQLLDELLSSNEGNRLQIGSVKTEEFKVPRVRMLLRVLRNYKATTVQDRSSGSGLRKTACLGSQYSTGGNQLQILGTGSVQTERFKVPGVRYVQEGQRNTISVAQLAGLGLVTVFEPIFCHVKDEETGDIIGRGRSRNGLYVLDYLRIHQTKEKEQEDEDVVMVVVESTTMSEALEDVAMIYVEGI</sequence>
<name>A0A679BDF2_ORYNI</name>
<evidence type="ECO:0000313" key="1">
    <source>
        <dbReference type="EMBL" id="BBF89848.1"/>
    </source>
</evidence>
<reference evidence="2" key="1">
    <citation type="submission" date="2018-08" db="EMBL/GenBank/DDBJ databases">
        <title>Oryza nivara genomic DNA, chromosome 11, BAC clone:BBa0051A07.</title>
        <authorList>
            <person name="Wu J."/>
            <person name="Kanamori H."/>
        </authorList>
    </citation>
    <scope>NUCLEOTIDE SEQUENCE</scope>
    <source>
        <strain evidence="2">W0106</strain>
    </source>
</reference>
<gene>
    <name evidence="1" type="primary">BBa0124E01.45</name>
    <name evidence="2" type="synonym">BBa0051A07.7</name>
</gene>
<dbReference type="AlphaFoldDB" id="A0A679BDF2"/>
<protein>
    <submittedName>
        <fullName evidence="1">Uncharacterized protein</fullName>
    </submittedName>
</protein>
<accession>A0A679BDF2</accession>
<dbReference type="EMBL" id="AP018874">
    <property type="protein sequence ID" value="BBF89859.1"/>
    <property type="molecule type" value="Genomic_DNA"/>
</dbReference>
<organism evidence="1">
    <name type="scientific">Oryza nivara</name>
    <name type="common">Indian wild rice</name>
    <name type="synonym">Oryza sativa f. spontanea</name>
    <dbReference type="NCBI Taxonomy" id="4536"/>
    <lineage>
        <taxon>Eukaryota</taxon>
        <taxon>Viridiplantae</taxon>
        <taxon>Streptophyta</taxon>
        <taxon>Embryophyta</taxon>
        <taxon>Tracheophyta</taxon>
        <taxon>Spermatophyta</taxon>
        <taxon>Magnoliopsida</taxon>
        <taxon>Liliopsida</taxon>
        <taxon>Poales</taxon>
        <taxon>Poaceae</taxon>
        <taxon>BOP clade</taxon>
        <taxon>Oryzoideae</taxon>
        <taxon>Oryzeae</taxon>
        <taxon>Oryzinae</taxon>
        <taxon>Oryza</taxon>
    </lineage>
</organism>
<evidence type="ECO:0000313" key="2">
    <source>
        <dbReference type="EMBL" id="BBF89859.1"/>
    </source>
</evidence>
<reference evidence="1" key="2">
    <citation type="submission" date="2018-08" db="EMBL/GenBank/DDBJ databases">
        <title>Oryza nivara genomic DNA, chromosome 11, BAC clone:BBa0124E01.</title>
        <authorList>
            <person name="Wu J."/>
            <person name="Kanamori H."/>
        </authorList>
    </citation>
    <scope>NUCLEOTIDE SEQUENCE</scope>
    <source>
        <strain evidence="1">W0106</strain>
    </source>
</reference>